<geneLocation type="plasmid" evidence="1 2">
    <name>unnamed2</name>
</geneLocation>
<accession>A0A6C0PBI0</accession>
<dbReference type="Proteomes" id="UP000479114">
    <property type="component" value="Plasmid unnamed2"/>
</dbReference>
<dbReference type="RefSeq" id="WP_162645849.1">
    <property type="nucleotide sequence ID" value="NZ_CP048288.1"/>
</dbReference>
<name>A0A6C0PBI0_9BACL</name>
<dbReference type="KEGG" id="prz:GZH47_33010"/>
<keyword evidence="1" id="KW-0614">Plasmid</keyword>
<proteinExistence type="predicted"/>
<evidence type="ECO:0000313" key="2">
    <source>
        <dbReference type="Proteomes" id="UP000479114"/>
    </source>
</evidence>
<evidence type="ECO:0000313" key="1">
    <source>
        <dbReference type="EMBL" id="QHW35715.1"/>
    </source>
</evidence>
<dbReference type="AlphaFoldDB" id="A0A6C0PBI0"/>
<gene>
    <name evidence="1" type="ORF">GZH47_33010</name>
</gene>
<dbReference type="EMBL" id="CP048288">
    <property type="protein sequence ID" value="QHW35715.1"/>
    <property type="molecule type" value="Genomic_DNA"/>
</dbReference>
<protein>
    <submittedName>
        <fullName evidence="1">Uncharacterized protein</fullName>
    </submittedName>
</protein>
<keyword evidence="2" id="KW-1185">Reference proteome</keyword>
<organism evidence="1 2">
    <name type="scientific">Paenibacillus rhizovicinus</name>
    <dbReference type="NCBI Taxonomy" id="2704463"/>
    <lineage>
        <taxon>Bacteria</taxon>
        <taxon>Bacillati</taxon>
        <taxon>Bacillota</taxon>
        <taxon>Bacilli</taxon>
        <taxon>Bacillales</taxon>
        <taxon>Paenibacillaceae</taxon>
        <taxon>Paenibacillus</taxon>
    </lineage>
</organism>
<reference evidence="1 2" key="1">
    <citation type="submission" date="2020-02" db="EMBL/GenBank/DDBJ databases">
        <title>Paenibacillus sp. nov., isolated from rhizosphere soil of tomato.</title>
        <authorList>
            <person name="Weon H.-Y."/>
            <person name="Lee S.A."/>
        </authorList>
    </citation>
    <scope>NUCLEOTIDE SEQUENCE [LARGE SCALE GENOMIC DNA]</scope>
    <source>
        <strain evidence="1 2">14171R-81</strain>
        <plasmid evidence="1 2">unnamed2</plasmid>
    </source>
</reference>
<sequence length="85" mass="9915">MNLVLHYITVPLLDKEYRHGDEVDVWFTEANREWSARGMIVSSHSSPPTLVIRNRVLVGEPEDDYYLYRIIPIAMITRVELIPFG</sequence>